<feature type="signal peptide" evidence="3">
    <location>
        <begin position="1"/>
        <end position="36"/>
    </location>
</feature>
<dbReference type="Pfam" id="PF01915">
    <property type="entry name" value="Glyco_hydro_3_C"/>
    <property type="match status" value="1"/>
</dbReference>
<proteinExistence type="inferred from homology"/>
<dbReference type="InterPro" id="IPR002772">
    <property type="entry name" value="Glyco_hydro_3_C"/>
</dbReference>
<dbReference type="OrthoDB" id="9805821at2"/>
<dbReference type="FunFam" id="2.60.40.10:FF:000495">
    <property type="entry name" value="Periplasmic beta-glucosidase"/>
    <property type="match status" value="1"/>
</dbReference>
<dbReference type="InterPro" id="IPR026891">
    <property type="entry name" value="Fn3-like"/>
</dbReference>
<evidence type="ECO:0000256" key="3">
    <source>
        <dbReference type="SAM" id="SignalP"/>
    </source>
</evidence>
<dbReference type="SMART" id="SM01217">
    <property type="entry name" value="Fn3_like"/>
    <property type="match status" value="1"/>
</dbReference>
<dbReference type="InterPro" id="IPR036962">
    <property type="entry name" value="Glyco_hydro_3_N_sf"/>
</dbReference>
<evidence type="ECO:0000256" key="1">
    <source>
        <dbReference type="ARBA" id="ARBA00005336"/>
    </source>
</evidence>
<accession>A0A2Z2KV60</accession>
<dbReference type="PROSITE" id="PS51820">
    <property type="entry name" value="PA14"/>
    <property type="match status" value="1"/>
</dbReference>
<dbReference type="InterPro" id="IPR036881">
    <property type="entry name" value="Glyco_hydro_3_C_sf"/>
</dbReference>
<keyword evidence="2 5" id="KW-0378">Hydrolase</keyword>
<dbReference type="Pfam" id="PF00933">
    <property type="entry name" value="Glyco_hydro_3"/>
    <property type="match status" value="1"/>
</dbReference>
<dbReference type="SUPFAM" id="SSF52279">
    <property type="entry name" value="Beta-D-glucan exohydrolase, C-terminal domain"/>
    <property type="match status" value="1"/>
</dbReference>
<dbReference type="InterPro" id="IPR050288">
    <property type="entry name" value="Cellulose_deg_GH3"/>
</dbReference>
<keyword evidence="3" id="KW-0732">Signal</keyword>
<evidence type="ECO:0000256" key="2">
    <source>
        <dbReference type="ARBA" id="ARBA00022801"/>
    </source>
</evidence>
<dbReference type="SMART" id="SM00758">
    <property type="entry name" value="PA14"/>
    <property type="match status" value="1"/>
</dbReference>
<dbReference type="InterPro" id="IPR037524">
    <property type="entry name" value="PA14/GLEYA"/>
</dbReference>
<dbReference type="PANTHER" id="PTHR42715">
    <property type="entry name" value="BETA-GLUCOSIDASE"/>
    <property type="match status" value="1"/>
</dbReference>
<dbReference type="KEGG" id="pdh:B9T62_24770"/>
<dbReference type="Gene3D" id="2.60.40.10">
    <property type="entry name" value="Immunoglobulins"/>
    <property type="match status" value="1"/>
</dbReference>
<dbReference type="Pfam" id="PF14310">
    <property type="entry name" value="Fn3-like"/>
    <property type="match status" value="1"/>
</dbReference>
<comment type="similarity">
    <text evidence="1">Belongs to the glycosyl hydrolase 3 family.</text>
</comment>
<feature type="chain" id="PRO_5016403093" evidence="3">
    <location>
        <begin position="37"/>
        <end position="921"/>
    </location>
</feature>
<evidence type="ECO:0000259" key="4">
    <source>
        <dbReference type="PROSITE" id="PS51820"/>
    </source>
</evidence>
<organism evidence="5 6">
    <name type="scientific">Paenibacillus donghaensis</name>
    <dbReference type="NCBI Taxonomy" id="414771"/>
    <lineage>
        <taxon>Bacteria</taxon>
        <taxon>Bacillati</taxon>
        <taxon>Bacillota</taxon>
        <taxon>Bacilli</taxon>
        <taxon>Bacillales</taxon>
        <taxon>Paenibacillaceae</taxon>
        <taxon>Paenibacillus</taxon>
    </lineage>
</organism>
<dbReference type="PANTHER" id="PTHR42715:SF10">
    <property type="entry name" value="BETA-GLUCOSIDASE"/>
    <property type="match status" value="1"/>
</dbReference>
<dbReference type="Proteomes" id="UP000249890">
    <property type="component" value="Chromosome"/>
</dbReference>
<dbReference type="PRINTS" id="PR00133">
    <property type="entry name" value="GLHYDRLASE3"/>
</dbReference>
<dbReference type="InterPro" id="IPR013783">
    <property type="entry name" value="Ig-like_fold"/>
</dbReference>
<gene>
    <name evidence="5" type="ORF">B9T62_24770</name>
</gene>
<dbReference type="GO" id="GO:0008422">
    <property type="term" value="F:beta-glucosidase activity"/>
    <property type="evidence" value="ECO:0007669"/>
    <property type="project" value="TreeGrafter"/>
</dbReference>
<name>A0A2Z2KV60_9BACL</name>
<sequence length="921" mass="98954">MRTERGTTQVKLNKQWAARLVSLSLVAAVAVPPLQAADAAGAATNAAATKTTATTATTEASNMPWMNTALSAEERTKLLLEAMSLEETVDFITGNVNNYYGFYNAGNEKFAIPALTMADGPAGVRIANPDVQDKQSTALPAPIALAATWDTDIAQAYGDLLGEEAFNTTHNVLLGPGFDIARVPWGSRNFESLGEDPLLQSKLGIAYVNGIQSHPVLAVGKHFLMNNQETERFTTNVKVSERAVQEVYTRPFAAAFEEADLGSVMCSFNYVNDQQACDSSELLTGTLRDKLNFGGFTMSDYGANLSTTKSALAGLDLETPGYPYGKWGDKLLQAVKDGEISEAKIDEMATRILVQMFRKNLFDQTVENNQIPAKAHGAEARQFAEESMVLMKNEQSTLPLNAKKLKSIAVIGPDADNASAAGGGSSLVNPTYTVSPLAGIKNRVGSSVKVSYAAGSDPISAGDVVSGPSAVPSSLLTPAEGYASKGNGLTGEYFTNTDLEGKPEIVRKDNQVNMNLGFYNYEGFNAQSSKLKQLPTSLNALMSARWTGSITAPTTGVYNLSLTSRGSGKLYLDDKLLFTNVGETMETTSQKVSLTAGEVHKLRIEYRTDWSDQSGRDKGGFVRFGWTPPTGVVDDQIKAAVQTAKAADVAVVVTRTYDSEGYFDRSDLDLPNNQEQLIREVAKANPNTVVVQMSGRAVQMNSWQEQVPAIVQAWFAGQEQGNAIARVLFGDVNPSGKLPVTFPVDEQTTPISTAAQFPGINGVGDYSDGIFVGYRGYDQKGLDVAYPFGYGLSYTSFGYTNLKTKAQTKGKNQKQTVEVSLNLRNTGQKSGAEVVQVYVGQLPTTVETPKKQLAGFAKVDLKAGKQQRVTVELDAKALSYWDENTDQWVMPSGKVPIYVGSSSEDIRLTGSVTIAGSQAKK</sequence>
<dbReference type="GO" id="GO:0009251">
    <property type="term" value="P:glucan catabolic process"/>
    <property type="evidence" value="ECO:0007669"/>
    <property type="project" value="TreeGrafter"/>
</dbReference>
<reference evidence="5 6" key="1">
    <citation type="submission" date="2017-06" db="EMBL/GenBank/DDBJ databases">
        <title>Complete genome sequence of Paenibacillus donghaensis KCTC 13049T isolated from East Sea sediment, South Korea.</title>
        <authorList>
            <person name="Jung B.K."/>
            <person name="Hong S.-J."/>
            <person name="Shin J.-H."/>
        </authorList>
    </citation>
    <scope>NUCLEOTIDE SEQUENCE [LARGE SCALE GENOMIC DNA]</scope>
    <source>
        <strain evidence="5 6">KCTC 13049</strain>
    </source>
</reference>
<dbReference type="InterPro" id="IPR001764">
    <property type="entry name" value="Glyco_hydro_3_N"/>
</dbReference>
<evidence type="ECO:0000313" key="5">
    <source>
        <dbReference type="EMBL" id="ASA23718.1"/>
    </source>
</evidence>
<dbReference type="Pfam" id="PF07691">
    <property type="entry name" value="PA14"/>
    <property type="match status" value="1"/>
</dbReference>
<dbReference type="Gene3D" id="3.20.20.300">
    <property type="entry name" value="Glycoside hydrolase, family 3, N-terminal domain"/>
    <property type="match status" value="1"/>
</dbReference>
<dbReference type="SUPFAM" id="SSF51445">
    <property type="entry name" value="(Trans)glycosidases"/>
    <property type="match status" value="1"/>
</dbReference>
<dbReference type="EMBL" id="CP021780">
    <property type="protein sequence ID" value="ASA23718.1"/>
    <property type="molecule type" value="Genomic_DNA"/>
</dbReference>
<keyword evidence="6" id="KW-1185">Reference proteome</keyword>
<dbReference type="InterPro" id="IPR011658">
    <property type="entry name" value="PA14_dom"/>
</dbReference>
<feature type="domain" description="PA14" evidence="4">
    <location>
        <begin position="484"/>
        <end position="641"/>
    </location>
</feature>
<dbReference type="AlphaFoldDB" id="A0A2Z2KV60"/>
<dbReference type="Gene3D" id="3.40.50.1700">
    <property type="entry name" value="Glycoside hydrolase family 3 C-terminal domain"/>
    <property type="match status" value="1"/>
</dbReference>
<evidence type="ECO:0000313" key="6">
    <source>
        <dbReference type="Proteomes" id="UP000249890"/>
    </source>
</evidence>
<protein>
    <submittedName>
        <fullName evidence="5">Glycoside hydrolase</fullName>
    </submittedName>
</protein>
<dbReference type="Gene3D" id="2.60.120.260">
    <property type="entry name" value="Galactose-binding domain-like"/>
    <property type="match status" value="1"/>
</dbReference>
<dbReference type="InterPro" id="IPR017853">
    <property type="entry name" value="GH"/>
</dbReference>